<keyword evidence="2" id="KW-1185">Reference proteome</keyword>
<dbReference type="Proteomes" id="UP000266723">
    <property type="component" value="Unassembled WGS sequence"/>
</dbReference>
<protein>
    <recommendedName>
        <fullName evidence="3">FAD/NAD(P)-binding domain-containing protein</fullName>
    </recommendedName>
</protein>
<gene>
    <name evidence="1" type="ORF">DY000_02037660</name>
</gene>
<dbReference type="EMBL" id="QGKV02001507">
    <property type="protein sequence ID" value="KAF3531418.1"/>
    <property type="molecule type" value="Genomic_DNA"/>
</dbReference>
<evidence type="ECO:0000313" key="1">
    <source>
        <dbReference type="EMBL" id="KAF3531418.1"/>
    </source>
</evidence>
<proteinExistence type="predicted"/>
<name>A0ABQ7BFU9_BRACR</name>
<evidence type="ECO:0008006" key="3">
    <source>
        <dbReference type="Google" id="ProtNLM"/>
    </source>
</evidence>
<dbReference type="Gene3D" id="3.50.50.100">
    <property type="match status" value="1"/>
</dbReference>
<reference evidence="1 2" key="1">
    <citation type="journal article" date="2020" name="BMC Genomics">
        <title>Intraspecific diversification of the crop wild relative Brassica cretica Lam. using demographic model selection.</title>
        <authorList>
            <person name="Kioukis A."/>
            <person name="Michalopoulou V.A."/>
            <person name="Briers L."/>
            <person name="Pirintsos S."/>
            <person name="Studholme D.J."/>
            <person name="Pavlidis P."/>
            <person name="Sarris P.F."/>
        </authorList>
    </citation>
    <scope>NUCLEOTIDE SEQUENCE [LARGE SCALE GENOMIC DNA]</scope>
    <source>
        <strain evidence="2">cv. PFS-1207/04</strain>
    </source>
</reference>
<accession>A0ABQ7BFU9</accession>
<evidence type="ECO:0000313" key="2">
    <source>
        <dbReference type="Proteomes" id="UP000266723"/>
    </source>
</evidence>
<comment type="caution">
    <text evidence="1">The sequence shown here is derived from an EMBL/GenBank/DDBJ whole genome shotgun (WGS) entry which is preliminary data.</text>
</comment>
<organism evidence="1 2">
    <name type="scientific">Brassica cretica</name>
    <name type="common">Mustard</name>
    <dbReference type="NCBI Taxonomy" id="69181"/>
    <lineage>
        <taxon>Eukaryota</taxon>
        <taxon>Viridiplantae</taxon>
        <taxon>Streptophyta</taxon>
        <taxon>Embryophyta</taxon>
        <taxon>Tracheophyta</taxon>
        <taxon>Spermatophyta</taxon>
        <taxon>Magnoliopsida</taxon>
        <taxon>eudicotyledons</taxon>
        <taxon>Gunneridae</taxon>
        <taxon>Pentapetalae</taxon>
        <taxon>rosids</taxon>
        <taxon>malvids</taxon>
        <taxon>Brassicales</taxon>
        <taxon>Brassicaceae</taxon>
        <taxon>Brassiceae</taxon>
        <taxon>Brassica</taxon>
    </lineage>
</organism>
<sequence length="57" mass="6648">MDSNGKKFFDVDYDYLVVATGTKSNTFNIPEVVEVLKTDKESVELSLFHMRRKVYQN</sequence>